<protein>
    <submittedName>
        <fullName evidence="2">Uncharacterized protein</fullName>
    </submittedName>
</protein>
<sequence>MSRNSGANHGSGVAMGAPADVNHSAPVSNGRTTLLQQHLQLQQQELSGGIPDNSRVPFEAGNAINGMIQHSVALLNPDACSLSVRSTTITPTWKR</sequence>
<evidence type="ECO:0000313" key="3">
    <source>
        <dbReference type="Proteomes" id="UP000693970"/>
    </source>
</evidence>
<dbReference type="EMBL" id="JAGRRH010000006">
    <property type="protein sequence ID" value="KAG7369027.1"/>
    <property type="molecule type" value="Genomic_DNA"/>
</dbReference>
<evidence type="ECO:0000256" key="1">
    <source>
        <dbReference type="SAM" id="MobiDB-lite"/>
    </source>
</evidence>
<reference evidence="2" key="2">
    <citation type="submission" date="2021-04" db="EMBL/GenBank/DDBJ databases">
        <authorList>
            <person name="Podell S."/>
        </authorList>
    </citation>
    <scope>NUCLEOTIDE SEQUENCE</scope>
    <source>
        <strain evidence="2">Hildebrandi</strain>
    </source>
</reference>
<keyword evidence="3" id="KW-1185">Reference proteome</keyword>
<gene>
    <name evidence="2" type="ORF">IV203_031770</name>
</gene>
<proteinExistence type="predicted"/>
<name>A0A9K3Q2P0_9STRA</name>
<feature type="region of interest" description="Disordered" evidence="1">
    <location>
        <begin position="1"/>
        <end position="28"/>
    </location>
</feature>
<accession>A0A9K3Q2P0</accession>
<dbReference type="AlphaFoldDB" id="A0A9K3Q2P0"/>
<dbReference type="Proteomes" id="UP000693970">
    <property type="component" value="Unassembled WGS sequence"/>
</dbReference>
<organism evidence="2 3">
    <name type="scientific">Nitzschia inconspicua</name>
    <dbReference type="NCBI Taxonomy" id="303405"/>
    <lineage>
        <taxon>Eukaryota</taxon>
        <taxon>Sar</taxon>
        <taxon>Stramenopiles</taxon>
        <taxon>Ochrophyta</taxon>
        <taxon>Bacillariophyta</taxon>
        <taxon>Bacillariophyceae</taxon>
        <taxon>Bacillariophycidae</taxon>
        <taxon>Bacillariales</taxon>
        <taxon>Bacillariaceae</taxon>
        <taxon>Nitzschia</taxon>
    </lineage>
</organism>
<reference evidence="2" key="1">
    <citation type="journal article" date="2021" name="Sci. Rep.">
        <title>Diploid genomic architecture of Nitzschia inconspicua, an elite biomass production diatom.</title>
        <authorList>
            <person name="Oliver A."/>
            <person name="Podell S."/>
            <person name="Pinowska A."/>
            <person name="Traller J.C."/>
            <person name="Smith S.R."/>
            <person name="McClure R."/>
            <person name="Beliaev A."/>
            <person name="Bohutskyi P."/>
            <person name="Hill E.A."/>
            <person name="Rabines A."/>
            <person name="Zheng H."/>
            <person name="Allen L.Z."/>
            <person name="Kuo A."/>
            <person name="Grigoriev I.V."/>
            <person name="Allen A.E."/>
            <person name="Hazlebeck D."/>
            <person name="Allen E.E."/>
        </authorList>
    </citation>
    <scope>NUCLEOTIDE SEQUENCE</scope>
    <source>
        <strain evidence="2">Hildebrandi</strain>
    </source>
</reference>
<evidence type="ECO:0000313" key="2">
    <source>
        <dbReference type="EMBL" id="KAG7369027.1"/>
    </source>
</evidence>
<comment type="caution">
    <text evidence="2">The sequence shown here is derived from an EMBL/GenBank/DDBJ whole genome shotgun (WGS) entry which is preliminary data.</text>
</comment>